<dbReference type="AlphaFoldDB" id="A0A2M6W4Y8"/>
<name>A0A2M6W4Y8_9BACT</name>
<accession>A0A2M6W4Y8</accession>
<dbReference type="Pfam" id="PF05258">
    <property type="entry name" value="DciA"/>
    <property type="match status" value="1"/>
</dbReference>
<dbReference type="Proteomes" id="UP000231183">
    <property type="component" value="Unassembled WGS sequence"/>
</dbReference>
<organism evidence="1 2">
    <name type="scientific">Candidatus Magasanikbacteria bacterium CG10_big_fil_rev_8_21_14_0_10_40_10</name>
    <dbReference type="NCBI Taxonomy" id="1974648"/>
    <lineage>
        <taxon>Bacteria</taxon>
        <taxon>Candidatus Magasanikiibacteriota</taxon>
    </lineage>
</organism>
<evidence type="ECO:0000313" key="2">
    <source>
        <dbReference type="Proteomes" id="UP000231183"/>
    </source>
</evidence>
<sequence>MDNLADLLKQKKNTSALWRSVDAHLIVEKANKILIELFGQIIASQANAVYCKNEVLTIACLNSIWAQEIRLNESKILDRINTELPSAGLKKIRYLA</sequence>
<dbReference type="EMBL" id="PFBX01000005">
    <property type="protein sequence ID" value="PIT87854.1"/>
    <property type="molecule type" value="Genomic_DNA"/>
</dbReference>
<dbReference type="InterPro" id="IPR007922">
    <property type="entry name" value="DciA-like"/>
</dbReference>
<proteinExistence type="predicted"/>
<reference evidence="2" key="1">
    <citation type="submission" date="2017-09" db="EMBL/GenBank/DDBJ databases">
        <title>Depth-based differentiation of microbial function through sediment-hosted aquifers and enrichment of novel symbionts in the deep terrestrial subsurface.</title>
        <authorList>
            <person name="Probst A.J."/>
            <person name="Ladd B."/>
            <person name="Jarett J.K."/>
            <person name="Geller-Mcgrath D.E."/>
            <person name="Sieber C.M.K."/>
            <person name="Emerson J.B."/>
            <person name="Anantharaman K."/>
            <person name="Thomas B.C."/>
            <person name="Malmstrom R."/>
            <person name="Stieglmeier M."/>
            <person name="Klingl A."/>
            <person name="Woyke T."/>
            <person name="Ryan C.M."/>
            <person name="Banfield J.F."/>
        </authorList>
    </citation>
    <scope>NUCLEOTIDE SEQUENCE [LARGE SCALE GENOMIC DNA]</scope>
</reference>
<comment type="caution">
    <text evidence="1">The sequence shown here is derived from an EMBL/GenBank/DDBJ whole genome shotgun (WGS) entry which is preliminary data.</text>
</comment>
<evidence type="ECO:0000313" key="1">
    <source>
        <dbReference type="EMBL" id="PIT87854.1"/>
    </source>
</evidence>
<gene>
    <name evidence="1" type="ORF">COU31_00795</name>
</gene>
<protein>
    <recommendedName>
        <fullName evidence="3">DUF721 domain-containing protein</fullName>
    </recommendedName>
</protein>
<evidence type="ECO:0008006" key="3">
    <source>
        <dbReference type="Google" id="ProtNLM"/>
    </source>
</evidence>